<evidence type="ECO:0000256" key="3">
    <source>
        <dbReference type="ARBA" id="ARBA00022692"/>
    </source>
</evidence>
<evidence type="ECO:0000256" key="8">
    <source>
        <dbReference type="ARBA" id="ARBA00023136"/>
    </source>
</evidence>
<dbReference type="FunFam" id="3.40.50.300:FF:000997">
    <property type="entry name" value="Multidrug resistance-associated protein 1"/>
    <property type="match status" value="1"/>
</dbReference>
<name>A0A1V9YY86_9STRA</name>
<dbReference type="CDD" id="cd03244">
    <property type="entry name" value="ABCC_MRP_domain2"/>
    <property type="match status" value="1"/>
</dbReference>
<dbReference type="OrthoDB" id="6500128at2759"/>
<dbReference type="InterPro" id="IPR027417">
    <property type="entry name" value="P-loop_NTPase"/>
</dbReference>
<dbReference type="Gene3D" id="1.20.1560.10">
    <property type="entry name" value="ABC transporter type 1, transmembrane domain"/>
    <property type="match status" value="2"/>
</dbReference>
<dbReference type="SUPFAM" id="SSF52540">
    <property type="entry name" value="P-loop containing nucleoside triphosphate hydrolases"/>
    <property type="match status" value="2"/>
</dbReference>
<dbReference type="GO" id="GO:0005774">
    <property type="term" value="C:vacuolar membrane"/>
    <property type="evidence" value="ECO:0007669"/>
    <property type="project" value="UniProtKB-SubCell"/>
</dbReference>
<dbReference type="Pfam" id="PF00664">
    <property type="entry name" value="ABC_membrane"/>
    <property type="match status" value="2"/>
</dbReference>
<feature type="domain" description="ABC transporter" evidence="10">
    <location>
        <begin position="413"/>
        <end position="638"/>
    </location>
</feature>
<accession>A0A1V9YY86</accession>
<feature type="transmembrane region" description="Helical" evidence="9">
    <location>
        <begin position="827"/>
        <end position="847"/>
    </location>
</feature>
<sequence>MGFEENVNEPYQLLTSTSRHPFGQSSWLTKLTYSWMTKLIAYGASVHLVEKDVWDLPPSETCATLNDRFRCILASSIASVSVPRFNSALIQCFKKDLGIAMVSFMLATAAAIAQPLLVQALLQLLQNQPLTPLKALDNGYLLMLLLVLAAFLQALSVNYGFFTSYKVGVNMRSVTMDMVYQKALRLSSSARQQTTSGKIVTLMSSDSERIAEMANEGVWIIASPLTFLSSLVMIGIFFGVFPALAGALATVIVLWISLLFARAIGTTRLAATTISEKRVKETNEVLGGIRVMKMYAWEDAITSRLQSLRNAETKQLKRLNNYRVLNVEFLFLSPLFVGAAVLSTFIALGNDIDVTLIYTLIAFANMSRHALYNFPRAIAGISEGFGAGQRLDAYLAMDEQHDTEDVIDQSSGIIAQQATWMWSPTSFALRDISFTILPGELVMVVGGVGSGKSSLISALAGELDLTQGRFSNHKDNIALVTQEPWIRNTTIRDNILFEDKLFDYEWYHTVVAACQLDHDLQLLPHGDLTEIGEQGVNLSGGQKARVHLARALFKQSTDILLLDDPLSAVDVHVAQRIFHQAIQTVAGAKTRILVLNSHYHFIPFADRILVLEGGKLVYNGSYNEEFSQSYPEYATKIATTSANTVHVINHVAEPTTAGAELIQEEDRNKGVVAAGTYLAYFSHSGRRGSIVALVLIVFFCLGQGFRIAADWFQGFWARNFDPSSIALHHGMFYVIVFLTTSFFFGRCQVLVAFTSKCSEMLHKDLLECLLRAPVNLFYDVTPIGRILNRFSRDLDIADSLLPNLILDLLETLFVVGGSLVVCAFSSFYIALTYLPIIAVFYFAGEYFKKSSRELKRLEGISRSPVFSSFAETLDGIRTIRAYQMQSNFIKLNRKAVDANAKVLFAIVGASRWLSLRMDVISIAMIAIITTILLQIKGISPTVAGLTLVYSLALISNVQWMIRLFDLTESAMTAVERLLHFKTIPAEAPNSLNTDPPPTSWPKTGSVVFDNLQLRYRPDLPLVLGGIDLSIAGGEKVGICGRTGAGKSSLMVALFRLAEFESGTIYIDGIDISKVGLTTLRRAISIIPQDPVLFSGTLRDNLDPFHEKSQDELVQVLSQIHLALDLNEAVAECGMNLSVGQRQLVCIGRALLRQSRIIVMDEATANVDLATDRLIQRTIQEAFHSKSTTVLTIAHRLHTILHCHRIVVLEKGIVVECDAPESLLATTTSQFHALAKQAGLI</sequence>
<evidence type="ECO:0000256" key="1">
    <source>
        <dbReference type="ARBA" id="ARBA00004128"/>
    </source>
</evidence>
<evidence type="ECO:0000313" key="13">
    <source>
        <dbReference type="Proteomes" id="UP000243217"/>
    </source>
</evidence>
<dbReference type="InterPro" id="IPR003593">
    <property type="entry name" value="AAA+_ATPase"/>
</dbReference>
<organism evidence="12 13">
    <name type="scientific">Thraustotheca clavata</name>
    <dbReference type="NCBI Taxonomy" id="74557"/>
    <lineage>
        <taxon>Eukaryota</taxon>
        <taxon>Sar</taxon>
        <taxon>Stramenopiles</taxon>
        <taxon>Oomycota</taxon>
        <taxon>Saprolegniomycetes</taxon>
        <taxon>Saprolegniales</taxon>
        <taxon>Achlyaceae</taxon>
        <taxon>Thraustotheca</taxon>
    </lineage>
</organism>
<dbReference type="Pfam" id="PF00005">
    <property type="entry name" value="ABC_tran"/>
    <property type="match status" value="2"/>
</dbReference>
<dbReference type="CDD" id="cd18579">
    <property type="entry name" value="ABC_6TM_ABCC_D1"/>
    <property type="match status" value="1"/>
</dbReference>
<feature type="transmembrane region" description="Helical" evidence="9">
    <location>
        <begin position="919"/>
        <end position="935"/>
    </location>
</feature>
<dbReference type="InterPro" id="IPR017871">
    <property type="entry name" value="ABC_transporter-like_CS"/>
</dbReference>
<keyword evidence="5" id="KW-0547">Nucleotide-binding</keyword>
<keyword evidence="13" id="KW-1185">Reference proteome</keyword>
<reference evidence="12 13" key="1">
    <citation type="journal article" date="2014" name="Genome Biol. Evol.">
        <title>The secreted proteins of Achlya hypogyna and Thraustotheca clavata identify the ancestral oomycete secretome and reveal gene acquisitions by horizontal gene transfer.</title>
        <authorList>
            <person name="Misner I."/>
            <person name="Blouin N."/>
            <person name="Leonard G."/>
            <person name="Richards T.A."/>
            <person name="Lane C.E."/>
        </authorList>
    </citation>
    <scope>NUCLEOTIDE SEQUENCE [LARGE SCALE GENOMIC DNA]</scope>
    <source>
        <strain evidence="12 13">ATCC 34112</strain>
    </source>
</reference>
<feature type="domain" description="ABC transmembrane type-1" evidence="11">
    <location>
        <begin position="99"/>
        <end position="383"/>
    </location>
</feature>
<dbReference type="InterPro" id="IPR003439">
    <property type="entry name" value="ABC_transporter-like_ATP-bd"/>
</dbReference>
<feature type="transmembrane region" description="Helical" evidence="9">
    <location>
        <begin position="97"/>
        <end position="120"/>
    </location>
</feature>
<evidence type="ECO:0000313" key="12">
    <source>
        <dbReference type="EMBL" id="OQR90718.1"/>
    </source>
</evidence>
<evidence type="ECO:0000256" key="9">
    <source>
        <dbReference type="SAM" id="Phobius"/>
    </source>
</evidence>
<feature type="transmembrane region" description="Helical" evidence="9">
    <location>
        <begin position="732"/>
        <end position="753"/>
    </location>
</feature>
<dbReference type="PANTHER" id="PTHR24223:SF443">
    <property type="entry name" value="MULTIDRUG-RESISTANCE LIKE PROTEIN 1, ISOFORM I"/>
    <property type="match status" value="1"/>
</dbReference>
<feature type="transmembrane region" description="Helical" evidence="9">
    <location>
        <begin position="217"/>
        <end position="238"/>
    </location>
</feature>
<dbReference type="InterPro" id="IPR050173">
    <property type="entry name" value="ABC_transporter_C-like"/>
</dbReference>
<keyword evidence="8 9" id="KW-0472">Membrane</keyword>
<evidence type="ECO:0000256" key="5">
    <source>
        <dbReference type="ARBA" id="ARBA00022741"/>
    </source>
</evidence>
<feature type="transmembrane region" description="Helical" evidence="9">
    <location>
        <begin position="941"/>
        <end position="961"/>
    </location>
</feature>
<proteinExistence type="predicted"/>
<dbReference type="STRING" id="74557.A0A1V9YY86"/>
<evidence type="ECO:0000256" key="6">
    <source>
        <dbReference type="ARBA" id="ARBA00022840"/>
    </source>
</evidence>
<dbReference type="AlphaFoldDB" id="A0A1V9YY86"/>
<evidence type="ECO:0000256" key="2">
    <source>
        <dbReference type="ARBA" id="ARBA00022448"/>
    </source>
</evidence>
<feature type="transmembrane region" description="Helical" evidence="9">
    <location>
        <begin position="324"/>
        <end position="348"/>
    </location>
</feature>
<evidence type="ECO:0000259" key="10">
    <source>
        <dbReference type="PROSITE" id="PS50893"/>
    </source>
</evidence>
<dbReference type="CDD" id="cd18580">
    <property type="entry name" value="ABC_6TM_ABCC_D2"/>
    <property type="match status" value="1"/>
</dbReference>
<keyword evidence="6" id="KW-0067">ATP-binding</keyword>
<dbReference type="FunFam" id="1.20.1560.10:FF:000010">
    <property type="entry name" value="Multidrug resistance-associated ABC transporter"/>
    <property type="match status" value="1"/>
</dbReference>
<dbReference type="EMBL" id="JNBS01002496">
    <property type="protein sequence ID" value="OQR90718.1"/>
    <property type="molecule type" value="Genomic_DNA"/>
</dbReference>
<protein>
    <submittedName>
        <fullName evidence="12">Canalicular multispecific organic anion transporter</fullName>
    </submittedName>
</protein>
<dbReference type="InterPro" id="IPR044726">
    <property type="entry name" value="ABCC_6TM_D2"/>
</dbReference>
<keyword evidence="2" id="KW-0813">Transport</keyword>
<dbReference type="InterPro" id="IPR044746">
    <property type="entry name" value="ABCC_6TM_D1"/>
</dbReference>
<evidence type="ECO:0000256" key="7">
    <source>
        <dbReference type="ARBA" id="ARBA00022989"/>
    </source>
</evidence>
<dbReference type="GO" id="GO:0016887">
    <property type="term" value="F:ATP hydrolysis activity"/>
    <property type="evidence" value="ECO:0007669"/>
    <property type="project" value="InterPro"/>
</dbReference>
<gene>
    <name evidence="12" type="ORF">THRCLA_09223</name>
</gene>
<comment type="caution">
    <text evidence="12">The sequence shown here is derived from an EMBL/GenBank/DDBJ whole genome shotgun (WGS) entry which is preliminary data.</text>
</comment>
<keyword evidence="7 9" id="KW-1133">Transmembrane helix</keyword>
<dbReference type="GO" id="GO:0140359">
    <property type="term" value="F:ABC-type transporter activity"/>
    <property type="evidence" value="ECO:0007669"/>
    <property type="project" value="InterPro"/>
</dbReference>
<feature type="transmembrane region" description="Helical" evidence="9">
    <location>
        <begin position="140"/>
        <end position="162"/>
    </location>
</feature>
<keyword evidence="3 9" id="KW-0812">Transmembrane</keyword>
<dbReference type="GO" id="GO:0005524">
    <property type="term" value="F:ATP binding"/>
    <property type="evidence" value="ECO:0007669"/>
    <property type="project" value="UniProtKB-KW"/>
</dbReference>
<feature type="transmembrane region" description="Helical" evidence="9">
    <location>
        <begin position="690"/>
        <end position="712"/>
    </location>
</feature>
<feature type="domain" description="ABC transporter" evidence="10">
    <location>
        <begin position="1006"/>
        <end position="1235"/>
    </location>
</feature>
<dbReference type="PANTHER" id="PTHR24223">
    <property type="entry name" value="ATP-BINDING CASSETTE SUB-FAMILY C"/>
    <property type="match status" value="1"/>
</dbReference>
<dbReference type="Proteomes" id="UP000243217">
    <property type="component" value="Unassembled WGS sequence"/>
</dbReference>
<comment type="subcellular location">
    <subcellularLocation>
        <location evidence="1">Vacuole membrane</location>
        <topology evidence="1">Multi-pass membrane protein</topology>
    </subcellularLocation>
</comment>
<dbReference type="PROSITE" id="PS00211">
    <property type="entry name" value="ABC_TRANSPORTER_1"/>
    <property type="match status" value="1"/>
</dbReference>
<dbReference type="PROSITE" id="PS50929">
    <property type="entry name" value="ABC_TM1F"/>
    <property type="match status" value="2"/>
</dbReference>
<dbReference type="InterPro" id="IPR036640">
    <property type="entry name" value="ABC1_TM_sf"/>
</dbReference>
<dbReference type="SMART" id="SM00382">
    <property type="entry name" value="AAA"/>
    <property type="match status" value="2"/>
</dbReference>
<feature type="domain" description="ABC transmembrane type-1" evidence="11">
    <location>
        <begin position="693"/>
        <end position="969"/>
    </location>
</feature>
<evidence type="ECO:0000256" key="4">
    <source>
        <dbReference type="ARBA" id="ARBA00022737"/>
    </source>
</evidence>
<dbReference type="InterPro" id="IPR011527">
    <property type="entry name" value="ABC1_TM_dom"/>
</dbReference>
<dbReference type="Gene3D" id="3.40.50.300">
    <property type="entry name" value="P-loop containing nucleotide triphosphate hydrolases"/>
    <property type="match status" value="2"/>
</dbReference>
<feature type="transmembrane region" description="Helical" evidence="9">
    <location>
        <begin position="244"/>
        <end position="261"/>
    </location>
</feature>
<dbReference type="FunFam" id="3.40.50.300:FF:000163">
    <property type="entry name" value="Multidrug resistance-associated protein member 4"/>
    <property type="match status" value="1"/>
</dbReference>
<evidence type="ECO:0000259" key="11">
    <source>
        <dbReference type="PROSITE" id="PS50929"/>
    </source>
</evidence>
<dbReference type="SUPFAM" id="SSF90123">
    <property type="entry name" value="ABC transporter transmembrane region"/>
    <property type="match status" value="2"/>
</dbReference>
<keyword evidence="4" id="KW-0677">Repeat</keyword>
<dbReference type="PROSITE" id="PS50893">
    <property type="entry name" value="ABC_TRANSPORTER_2"/>
    <property type="match status" value="2"/>
</dbReference>
<feature type="transmembrane region" description="Helical" evidence="9">
    <location>
        <begin position="354"/>
        <end position="371"/>
    </location>
</feature>